<dbReference type="PROSITE" id="PS51490">
    <property type="entry name" value="KHA"/>
    <property type="match status" value="1"/>
</dbReference>
<dbReference type="OrthoDB" id="9995210at2759"/>
<proteinExistence type="predicted"/>
<feature type="domain" description="KHA" evidence="1">
    <location>
        <begin position="52"/>
        <end position="126"/>
    </location>
</feature>
<dbReference type="EMBL" id="PKPP01001788">
    <property type="protein sequence ID" value="PWA79917.1"/>
    <property type="molecule type" value="Genomic_DNA"/>
</dbReference>
<keyword evidence="2" id="KW-0813">Transport</keyword>
<comment type="caution">
    <text evidence="2">The sequence shown here is derived from an EMBL/GenBank/DDBJ whole genome shotgun (WGS) entry which is preliminary data.</text>
</comment>
<protein>
    <submittedName>
        <fullName evidence="2">Potassium channel, voltage-dependent, EAG/ELK/ERG, Ankyrin repeat-containing domain protein</fullName>
    </submittedName>
</protein>
<dbReference type="GO" id="GO:0034220">
    <property type="term" value="P:monoatomic ion transmembrane transport"/>
    <property type="evidence" value="ECO:0007669"/>
    <property type="project" value="UniProtKB-KW"/>
</dbReference>
<evidence type="ECO:0000313" key="3">
    <source>
        <dbReference type="Proteomes" id="UP000245207"/>
    </source>
</evidence>
<keyword evidence="2" id="KW-0406">Ion transport</keyword>
<dbReference type="Proteomes" id="UP000245207">
    <property type="component" value="Unassembled WGS sequence"/>
</dbReference>
<evidence type="ECO:0000313" key="2">
    <source>
        <dbReference type="EMBL" id="PWA79917.1"/>
    </source>
</evidence>
<accession>A0A2U1P2H1</accession>
<dbReference type="Pfam" id="PF11834">
    <property type="entry name" value="KHA"/>
    <property type="match status" value="1"/>
</dbReference>
<reference evidence="2 3" key="1">
    <citation type="journal article" date="2018" name="Mol. Plant">
        <title>The genome of Artemisia annua provides insight into the evolution of Asteraceae family and artemisinin biosynthesis.</title>
        <authorList>
            <person name="Shen Q."/>
            <person name="Zhang L."/>
            <person name="Liao Z."/>
            <person name="Wang S."/>
            <person name="Yan T."/>
            <person name="Shi P."/>
            <person name="Liu M."/>
            <person name="Fu X."/>
            <person name="Pan Q."/>
            <person name="Wang Y."/>
            <person name="Lv Z."/>
            <person name="Lu X."/>
            <person name="Zhang F."/>
            <person name="Jiang W."/>
            <person name="Ma Y."/>
            <person name="Chen M."/>
            <person name="Hao X."/>
            <person name="Li L."/>
            <person name="Tang Y."/>
            <person name="Lv G."/>
            <person name="Zhou Y."/>
            <person name="Sun X."/>
            <person name="Brodelius P.E."/>
            <person name="Rose J.K.C."/>
            <person name="Tang K."/>
        </authorList>
    </citation>
    <scope>NUCLEOTIDE SEQUENCE [LARGE SCALE GENOMIC DNA]</scope>
    <source>
        <strain evidence="3">cv. Huhao1</strain>
        <tissue evidence="2">Leaf</tissue>
    </source>
</reference>
<gene>
    <name evidence="2" type="ORF">CTI12_AA201030</name>
</gene>
<evidence type="ECO:0000259" key="1">
    <source>
        <dbReference type="PROSITE" id="PS51490"/>
    </source>
</evidence>
<dbReference type="InterPro" id="IPR021789">
    <property type="entry name" value="KHA_dom"/>
</dbReference>
<dbReference type="STRING" id="35608.A0A2U1P2H1"/>
<dbReference type="AlphaFoldDB" id="A0A2U1P2H1"/>
<name>A0A2U1P2H1_ARTAN</name>
<keyword evidence="2" id="KW-0407">Ion channel</keyword>
<sequence>MCRWGKTPLDEAKLSNNERLIKLLEEAATLQLSKNPSTSQEPSVTDRMTRRKCSIYAFQPWELLKVQNKYGVVLWVQDTIDELIEKAAVHFKLELPSISRIITEDAGQILDVDMIIDGQNLYLITT</sequence>
<keyword evidence="3" id="KW-1185">Reference proteome</keyword>
<organism evidence="2 3">
    <name type="scientific">Artemisia annua</name>
    <name type="common">Sweet wormwood</name>
    <dbReference type="NCBI Taxonomy" id="35608"/>
    <lineage>
        <taxon>Eukaryota</taxon>
        <taxon>Viridiplantae</taxon>
        <taxon>Streptophyta</taxon>
        <taxon>Embryophyta</taxon>
        <taxon>Tracheophyta</taxon>
        <taxon>Spermatophyta</taxon>
        <taxon>Magnoliopsida</taxon>
        <taxon>eudicotyledons</taxon>
        <taxon>Gunneridae</taxon>
        <taxon>Pentapetalae</taxon>
        <taxon>asterids</taxon>
        <taxon>campanulids</taxon>
        <taxon>Asterales</taxon>
        <taxon>Asteraceae</taxon>
        <taxon>Asteroideae</taxon>
        <taxon>Anthemideae</taxon>
        <taxon>Artemisiinae</taxon>
        <taxon>Artemisia</taxon>
    </lineage>
</organism>